<organism evidence="1">
    <name type="scientific">bacterium 19MO02SH05</name>
    <dbReference type="NCBI Taxonomy" id="2920696"/>
    <lineage>
        <taxon>Bacteria</taxon>
    </lineage>
</organism>
<name>A0AAU6TP29_UNCXX</name>
<dbReference type="AlphaFoldDB" id="A0AAU6TP29"/>
<dbReference type="EMBL" id="CP095343">
    <property type="protein sequence ID" value="XAG63446.1"/>
    <property type="molecule type" value="Genomic_DNA"/>
</dbReference>
<accession>A0AAU6TP29</accession>
<evidence type="ECO:0000313" key="1">
    <source>
        <dbReference type="EMBL" id="XAG63446.1"/>
    </source>
</evidence>
<gene>
    <name evidence="1" type="ORF">MRL64_16345</name>
</gene>
<sequence>MSRSSVAHTLMRRYVILSKFKLFNKKKMTEQINQEQPQLPGLNESVELRIEIFIKLVRVGFQPLK</sequence>
<proteinExistence type="predicted"/>
<protein>
    <submittedName>
        <fullName evidence="1">Uncharacterized protein</fullName>
    </submittedName>
</protein>
<reference evidence="1" key="1">
    <citation type="submission" date="2022-03" db="EMBL/GenBank/DDBJ databases">
        <title>Sea Food Isolates.</title>
        <authorList>
            <person name="Li c."/>
        </authorList>
    </citation>
    <scope>NUCLEOTIDE SEQUENCE</scope>
    <source>
        <strain evidence="1">19MO02SH05</strain>
    </source>
</reference>